<dbReference type="Proteomes" id="UP001501116">
    <property type="component" value="Unassembled WGS sequence"/>
</dbReference>
<evidence type="ECO:0000313" key="3">
    <source>
        <dbReference type="Proteomes" id="UP001501116"/>
    </source>
</evidence>
<sequence length="203" mass="23000">MAERDFWRAIGIARRGSARRGSVADLNRQLGTPESALRVRRLERLLEDREVREVLAFHRALAAVHRRAYRWDLWTAFGIALGGIDRWQFRDAVSWLLLRGGRQYRRALAAPDVLARWDVDDAEIAGAGAVTTVVHRVLDPADTRNLAAAIGGIDPPDRPWGHLTEADFPLLRRRFPRLTARHLPGGPGGALFHERPFAWQARR</sequence>
<dbReference type="Pfam" id="PF14024">
    <property type="entry name" value="DUF4240"/>
    <property type="match status" value="1"/>
</dbReference>
<dbReference type="InterPro" id="IPR025334">
    <property type="entry name" value="DUF4240"/>
</dbReference>
<evidence type="ECO:0000313" key="2">
    <source>
        <dbReference type="EMBL" id="GAA1951912.1"/>
    </source>
</evidence>
<gene>
    <name evidence="2" type="ORF">GCM10009754_21060</name>
</gene>
<organism evidence="2 3">
    <name type="scientific">Amycolatopsis minnesotensis</name>
    <dbReference type="NCBI Taxonomy" id="337894"/>
    <lineage>
        <taxon>Bacteria</taxon>
        <taxon>Bacillati</taxon>
        <taxon>Actinomycetota</taxon>
        <taxon>Actinomycetes</taxon>
        <taxon>Pseudonocardiales</taxon>
        <taxon>Pseudonocardiaceae</taxon>
        <taxon>Amycolatopsis</taxon>
    </lineage>
</organism>
<feature type="domain" description="DUF4240" evidence="1">
    <location>
        <begin position="1"/>
        <end position="122"/>
    </location>
</feature>
<name>A0ABN2QGK1_9PSEU</name>
<keyword evidence="3" id="KW-1185">Reference proteome</keyword>
<dbReference type="EMBL" id="BAAANN010000006">
    <property type="protein sequence ID" value="GAA1951912.1"/>
    <property type="molecule type" value="Genomic_DNA"/>
</dbReference>
<protein>
    <recommendedName>
        <fullName evidence="1">DUF4240 domain-containing protein</fullName>
    </recommendedName>
</protein>
<dbReference type="RefSeq" id="WP_344416151.1">
    <property type="nucleotide sequence ID" value="NZ_BAAANN010000006.1"/>
</dbReference>
<evidence type="ECO:0000259" key="1">
    <source>
        <dbReference type="Pfam" id="PF14024"/>
    </source>
</evidence>
<proteinExistence type="predicted"/>
<reference evidence="2 3" key="1">
    <citation type="journal article" date="2019" name="Int. J. Syst. Evol. Microbiol.">
        <title>The Global Catalogue of Microorganisms (GCM) 10K type strain sequencing project: providing services to taxonomists for standard genome sequencing and annotation.</title>
        <authorList>
            <consortium name="The Broad Institute Genomics Platform"/>
            <consortium name="The Broad Institute Genome Sequencing Center for Infectious Disease"/>
            <person name="Wu L."/>
            <person name="Ma J."/>
        </authorList>
    </citation>
    <scope>NUCLEOTIDE SEQUENCE [LARGE SCALE GENOMIC DNA]</scope>
    <source>
        <strain evidence="2 3">JCM 14545</strain>
    </source>
</reference>
<comment type="caution">
    <text evidence="2">The sequence shown here is derived from an EMBL/GenBank/DDBJ whole genome shotgun (WGS) entry which is preliminary data.</text>
</comment>
<accession>A0ABN2QGK1</accession>